<evidence type="ECO:0000259" key="2">
    <source>
        <dbReference type="Pfam" id="PF00675"/>
    </source>
</evidence>
<feature type="domain" description="Peptidase M16 N-terminal" evidence="2">
    <location>
        <begin position="30"/>
        <end position="167"/>
    </location>
</feature>
<evidence type="ECO:0000256" key="1">
    <source>
        <dbReference type="SAM" id="SignalP"/>
    </source>
</evidence>
<dbReference type="OrthoDB" id="9811314at2"/>
<feature type="signal peptide" evidence="1">
    <location>
        <begin position="1"/>
        <end position="19"/>
    </location>
</feature>
<gene>
    <name evidence="4" type="ORF">C8D98_0107</name>
</gene>
<dbReference type="Pfam" id="PF05193">
    <property type="entry name" value="Peptidase_M16_C"/>
    <property type="match status" value="1"/>
</dbReference>
<dbReference type="GO" id="GO:0046872">
    <property type="term" value="F:metal ion binding"/>
    <property type="evidence" value="ECO:0007669"/>
    <property type="project" value="InterPro"/>
</dbReference>
<evidence type="ECO:0000313" key="5">
    <source>
        <dbReference type="Proteomes" id="UP000294614"/>
    </source>
</evidence>
<name>A0A4R1KAX8_9BACT</name>
<dbReference type="PANTHER" id="PTHR11851:SF224">
    <property type="entry name" value="PROCESSING PROTEASE"/>
    <property type="match status" value="1"/>
</dbReference>
<dbReference type="SUPFAM" id="SSF63411">
    <property type="entry name" value="LuxS/MPP-like metallohydrolase"/>
    <property type="match status" value="2"/>
</dbReference>
<sequence length="415" mass="46176">MKFLLISLLAVLFALPVFAGGKPVMDNGVRVIEIKRPYTNTMSIVFFVKGGTIRETEKNNGIGDLFTSSWVKSSELLKQVEFYGGGVSASVSSDFMEVSFAIPTEKFDKLIGYYSAMISKPEIDPEVFKREKALLKESIIAAEDNPDSRAYKNFQKATYGAHPYGLPGEGTLESVESLTEKALKAYGKEMLTGSNITLAVAGNYTEDQMNRIRAIFSALPRGKAYKPDCTGSVILKDEQVREKDKNSKQAKLYIGYTAPDAAASDYPALKVVTDLLGGGMSSRYFNELRKDKGYAYSVYAAYASRLCSSRFMSYIGLNSENVPDALKSLDRINKTFYETLTDEELEAAKNYMLGRLLTDSQTNSKQAWYACFFENVGLGSAYFDNYVETLRKITKEDVRRAAKIFEGPKTVFILN</sequence>
<dbReference type="AlphaFoldDB" id="A0A4R1KAX8"/>
<dbReference type="Pfam" id="PF00675">
    <property type="entry name" value="Peptidase_M16"/>
    <property type="match status" value="1"/>
</dbReference>
<dbReference type="RefSeq" id="WP_132871028.1">
    <property type="nucleotide sequence ID" value="NZ_SMGG01000003.1"/>
</dbReference>
<reference evidence="4 5" key="1">
    <citation type="submission" date="2019-03" db="EMBL/GenBank/DDBJ databases">
        <title>Genomic Encyclopedia of Type Strains, Phase IV (KMG-IV): sequencing the most valuable type-strain genomes for metagenomic binning, comparative biology and taxonomic classification.</title>
        <authorList>
            <person name="Goeker M."/>
        </authorList>
    </citation>
    <scope>NUCLEOTIDE SEQUENCE [LARGE SCALE GENOMIC DNA]</scope>
    <source>
        <strain evidence="4 5">DSM 24984</strain>
    </source>
</reference>
<proteinExistence type="predicted"/>
<feature type="chain" id="PRO_5020743114" evidence="1">
    <location>
        <begin position="20"/>
        <end position="415"/>
    </location>
</feature>
<protein>
    <submittedName>
        <fullName evidence="4">Putative Zn-dependent peptidase</fullName>
    </submittedName>
</protein>
<dbReference type="Gene3D" id="3.30.830.10">
    <property type="entry name" value="Metalloenzyme, LuxS/M16 peptidase-like"/>
    <property type="match status" value="2"/>
</dbReference>
<keyword evidence="5" id="KW-1185">Reference proteome</keyword>
<dbReference type="EMBL" id="SMGG01000003">
    <property type="protein sequence ID" value="TCK61605.1"/>
    <property type="molecule type" value="Genomic_DNA"/>
</dbReference>
<organism evidence="4 5">
    <name type="scientific">Seleniivibrio woodruffii</name>
    <dbReference type="NCBI Taxonomy" id="1078050"/>
    <lineage>
        <taxon>Bacteria</taxon>
        <taxon>Pseudomonadati</taxon>
        <taxon>Deferribacterota</taxon>
        <taxon>Deferribacteres</taxon>
        <taxon>Deferribacterales</taxon>
        <taxon>Geovibrionaceae</taxon>
        <taxon>Seleniivibrio</taxon>
    </lineage>
</organism>
<keyword evidence="1" id="KW-0732">Signal</keyword>
<evidence type="ECO:0000313" key="4">
    <source>
        <dbReference type="EMBL" id="TCK61605.1"/>
    </source>
</evidence>
<accession>A0A4R1KAX8</accession>
<dbReference type="PANTHER" id="PTHR11851">
    <property type="entry name" value="METALLOPROTEASE"/>
    <property type="match status" value="1"/>
</dbReference>
<evidence type="ECO:0000259" key="3">
    <source>
        <dbReference type="Pfam" id="PF05193"/>
    </source>
</evidence>
<comment type="caution">
    <text evidence="4">The sequence shown here is derived from an EMBL/GenBank/DDBJ whole genome shotgun (WGS) entry which is preliminary data.</text>
</comment>
<dbReference type="InterPro" id="IPR050361">
    <property type="entry name" value="MPP/UQCRC_Complex"/>
</dbReference>
<feature type="domain" description="Peptidase M16 C-terminal" evidence="3">
    <location>
        <begin position="177"/>
        <end position="350"/>
    </location>
</feature>
<dbReference type="InterPro" id="IPR007863">
    <property type="entry name" value="Peptidase_M16_C"/>
</dbReference>
<dbReference type="Proteomes" id="UP000294614">
    <property type="component" value="Unassembled WGS sequence"/>
</dbReference>
<dbReference type="InterPro" id="IPR011765">
    <property type="entry name" value="Pept_M16_N"/>
</dbReference>
<dbReference type="InterPro" id="IPR011249">
    <property type="entry name" value="Metalloenz_LuxS/M16"/>
</dbReference>